<evidence type="ECO:0000259" key="2">
    <source>
        <dbReference type="Pfam" id="PF01909"/>
    </source>
</evidence>
<dbReference type="InterPro" id="IPR002934">
    <property type="entry name" value="Polymerase_NTP_transf_dom"/>
</dbReference>
<organism evidence="3 4">
    <name type="scientific">Thermomicrobium roseum (strain ATCC 27502 / DSM 5159 / P-2)</name>
    <dbReference type="NCBI Taxonomy" id="309801"/>
    <lineage>
        <taxon>Bacteria</taxon>
        <taxon>Pseudomonadati</taxon>
        <taxon>Thermomicrobiota</taxon>
        <taxon>Thermomicrobia</taxon>
        <taxon>Thermomicrobiales</taxon>
        <taxon>Thermomicrobiaceae</taxon>
        <taxon>Thermomicrobium</taxon>
    </lineage>
</organism>
<sequence>MLAAVERWARELELPGLVAVGVFGSYARGDWGVGSDVDLVVIVERSARPPIERPLDLPLEKLPVPAEAIVYTREEWERLPETSPHFAAVLAREAVWVFGRPDRLAGSGPEEALPPPGRADQRTDELP</sequence>
<dbReference type="Pfam" id="PF01909">
    <property type="entry name" value="NTP_transf_2"/>
    <property type="match status" value="1"/>
</dbReference>
<gene>
    <name evidence="3" type="ordered locus">trd_A0243</name>
</gene>
<dbReference type="EMBL" id="CP001276">
    <property type="protein sequence ID" value="ACM07275.1"/>
    <property type="molecule type" value="Genomic_DNA"/>
</dbReference>
<dbReference type="PANTHER" id="PTHR43449">
    <property type="entry name" value="NUCLEOTIDYLTRANSFERASE"/>
    <property type="match status" value="1"/>
</dbReference>
<dbReference type="eggNOG" id="COG1708">
    <property type="taxonomic scope" value="Bacteria"/>
</dbReference>
<accession>B9L378</accession>
<dbReference type="InterPro" id="IPR043519">
    <property type="entry name" value="NT_sf"/>
</dbReference>
<dbReference type="Proteomes" id="UP000000447">
    <property type="component" value="Plasmid unnamed"/>
</dbReference>
<evidence type="ECO:0000256" key="1">
    <source>
        <dbReference type="SAM" id="MobiDB-lite"/>
    </source>
</evidence>
<keyword evidence="4" id="KW-1185">Reference proteome</keyword>
<feature type="domain" description="Polymerase nucleotidyl transferase" evidence="2">
    <location>
        <begin position="17"/>
        <end position="48"/>
    </location>
</feature>
<dbReference type="CDD" id="cd05403">
    <property type="entry name" value="NT_KNTase_like"/>
    <property type="match status" value="1"/>
</dbReference>
<geneLocation type="plasmid" evidence="4">
    <name>Tros</name>
</geneLocation>
<keyword evidence="3" id="KW-0614">Plasmid</keyword>
<evidence type="ECO:0000313" key="3">
    <source>
        <dbReference type="EMBL" id="ACM07275.1"/>
    </source>
</evidence>
<dbReference type="AlphaFoldDB" id="B9L378"/>
<dbReference type="HOGENOM" id="CLU_130257_9_2_0"/>
<dbReference type="GO" id="GO:0016779">
    <property type="term" value="F:nucleotidyltransferase activity"/>
    <property type="evidence" value="ECO:0007669"/>
    <property type="project" value="InterPro"/>
</dbReference>
<feature type="region of interest" description="Disordered" evidence="1">
    <location>
        <begin position="105"/>
        <end position="127"/>
    </location>
</feature>
<dbReference type="Gene3D" id="3.30.460.10">
    <property type="entry name" value="Beta Polymerase, domain 2"/>
    <property type="match status" value="1"/>
</dbReference>
<protein>
    <submittedName>
        <fullName evidence="3">DNA polymerase beta domain protein region</fullName>
    </submittedName>
</protein>
<proteinExistence type="predicted"/>
<name>B9L378_THERP</name>
<dbReference type="KEGG" id="tro:trd_A0243"/>
<reference evidence="3 4" key="1">
    <citation type="journal article" date="2009" name="PLoS ONE">
        <title>Complete genome sequence of the aerobic CO-oxidizing thermophile Thermomicrobium roseum.</title>
        <authorList>
            <person name="Wu D."/>
            <person name="Raymond J."/>
            <person name="Wu M."/>
            <person name="Chatterji S."/>
            <person name="Ren Q."/>
            <person name="Graham J.E."/>
            <person name="Bryant D.A."/>
            <person name="Robb F."/>
            <person name="Colman A."/>
            <person name="Tallon L.J."/>
            <person name="Badger J.H."/>
            <person name="Madupu R."/>
            <person name="Ward N.L."/>
            <person name="Eisen J.A."/>
        </authorList>
    </citation>
    <scope>NUCLEOTIDE SEQUENCE [LARGE SCALE GENOMIC DNA]</scope>
    <source>
        <strain evidence="4">ATCC 27502 / DSM 5159 / P-2</strain>
        <plasmid evidence="3">unnamed</plasmid>
    </source>
</reference>
<dbReference type="PANTHER" id="PTHR43449:SF3">
    <property type="entry name" value="POLYMERASE NUCLEOTIDYL TRANSFERASE DOMAIN-CONTAINING PROTEIN"/>
    <property type="match status" value="1"/>
</dbReference>
<evidence type="ECO:0000313" key="4">
    <source>
        <dbReference type="Proteomes" id="UP000000447"/>
    </source>
</evidence>
<dbReference type="SUPFAM" id="SSF81301">
    <property type="entry name" value="Nucleotidyltransferase"/>
    <property type="match status" value="1"/>
</dbReference>